<evidence type="ECO:0000313" key="2">
    <source>
        <dbReference type="Proteomes" id="UP000320231"/>
    </source>
</evidence>
<gene>
    <name evidence="1" type="ORF">HSBAA_29270</name>
</gene>
<dbReference type="EMBL" id="AP019514">
    <property type="protein sequence ID" value="BBI61621.1"/>
    <property type="molecule type" value="Genomic_DNA"/>
</dbReference>
<dbReference type="KEGG" id="hsr:HSBAA_29270"/>
<organism evidence="1 2">
    <name type="scientific">Vreelandella sulfidaeris</name>
    <dbReference type="NCBI Taxonomy" id="115553"/>
    <lineage>
        <taxon>Bacteria</taxon>
        <taxon>Pseudomonadati</taxon>
        <taxon>Pseudomonadota</taxon>
        <taxon>Gammaproteobacteria</taxon>
        <taxon>Oceanospirillales</taxon>
        <taxon>Halomonadaceae</taxon>
        <taxon>Vreelandella</taxon>
    </lineage>
</organism>
<dbReference type="AlphaFoldDB" id="A0A455UAM3"/>
<accession>A0A455UAM3</accession>
<evidence type="ECO:0000313" key="1">
    <source>
        <dbReference type="EMBL" id="BBI61621.1"/>
    </source>
</evidence>
<name>A0A455UAM3_9GAMM</name>
<dbReference type="Proteomes" id="UP000320231">
    <property type="component" value="Chromosome"/>
</dbReference>
<proteinExistence type="predicted"/>
<protein>
    <submittedName>
        <fullName evidence="1">Uncharacterized protein</fullName>
    </submittedName>
</protein>
<reference evidence="1 2" key="1">
    <citation type="journal article" date="2019" name="Microbiol. Resour. Announc.">
        <title>Complete Genome Sequence of Halomonas sulfidaeris Strain Esulfide1 Isolated from a Metal Sulfide Rock at a Depth of 2,200 Meters, Obtained Using Nanopore Sequencing.</title>
        <authorList>
            <person name="Saito M."/>
            <person name="Nishigata A."/>
            <person name="Galipon J."/>
            <person name="Arakawa K."/>
        </authorList>
    </citation>
    <scope>NUCLEOTIDE SEQUENCE [LARGE SCALE GENOMIC DNA]</scope>
    <source>
        <strain evidence="1 2">ATCC BAA-803</strain>
    </source>
</reference>
<sequence length="62" mass="7196">MTEDKLTRQREQARLRRARYREGKVNVAFATSVENRDALLEIAEDYGYPSIKELLEALAKVI</sequence>